<protein>
    <submittedName>
        <fullName evidence="1">Uncharacterized protein</fullName>
    </submittedName>
</protein>
<organism evidence="1">
    <name type="scientific">viral metagenome</name>
    <dbReference type="NCBI Taxonomy" id="1070528"/>
    <lineage>
        <taxon>unclassified sequences</taxon>
        <taxon>metagenomes</taxon>
        <taxon>organismal metagenomes</taxon>
    </lineage>
</organism>
<proteinExistence type="predicted"/>
<name>A0A6C0CCS2_9ZZZZ</name>
<sequence>MEHTYYFSQGRMTYNKFKEPVRDIETGLMNATKDANATNSSKTASNGSGGGFLSNLWNFQLYNKSILRYK</sequence>
<accession>A0A6C0CCS2</accession>
<dbReference type="AlphaFoldDB" id="A0A6C0CCS2"/>
<evidence type="ECO:0000313" key="1">
    <source>
        <dbReference type="EMBL" id="QHT02073.1"/>
    </source>
</evidence>
<reference evidence="1" key="1">
    <citation type="journal article" date="2020" name="Nature">
        <title>Giant virus diversity and host interactions through global metagenomics.</title>
        <authorList>
            <person name="Schulz F."/>
            <person name="Roux S."/>
            <person name="Paez-Espino D."/>
            <person name="Jungbluth S."/>
            <person name="Walsh D.A."/>
            <person name="Denef V.J."/>
            <person name="McMahon K.D."/>
            <person name="Konstantinidis K.T."/>
            <person name="Eloe-Fadrosh E.A."/>
            <person name="Kyrpides N.C."/>
            <person name="Woyke T."/>
        </authorList>
    </citation>
    <scope>NUCLEOTIDE SEQUENCE</scope>
    <source>
        <strain evidence="1">GVMAG-M-3300020565-3</strain>
    </source>
</reference>
<dbReference type="EMBL" id="MN739390">
    <property type="protein sequence ID" value="QHT02073.1"/>
    <property type="molecule type" value="Genomic_DNA"/>
</dbReference>